<keyword evidence="3" id="KW-1185">Reference proteome</keyword>
<organism evidence="2 3">
    <name type="scientific">Dissostichus mawsoni</name>
    <name type="common">Antarctic cod</name>
    <dbReference type="NCBI Taxonomy" id="36200"/>
    <lineage>
        <taxon>Eukaryota</taxon>
        <taxon>Metazoa</taxon>
        <taxon>Chordata</taxon>
        <taxon>Craniata</taxon>
        <taxon>Vertebrata</taxon>
        <taxon>Euteleostomi</taxon>
        <taxon>Actinopterygii</taxon>
        <taxon>Neopterygii</taxon>
        <taxon>Teleostei</taxon>
        <taxon>Neoteleostei</taxon>
        <taxon>Acanthomorphata</taxon>
        <taxon>Eupercaria</taxon>
        <taxon>Perciformes</taxon>
        <taxon>Notothenioidei</taxon>
        <taxon>Nototheniidae</taxon>
        <taxon>Dissostichus</taxon>
    </lineage>
</organism>
<evidence type="ECO:0000256" key="1">
    <source>
        <dbReference type="SAM" id="MobiDB-lite"/>
    </source>
</evidence>
<evidence type="ECO:0000313" key="3">
    <source>
        <dbReference type="Proteomes" id="UP000518266"/>
    </source>
</evidence>
<feature type="region of interest" description="Disordered" evidence="1">
    <location>
        <begin position="166"/>
        <end position="189"/>
    </location>
</feature>
<reference evidence="2 3" key="1">
    <citation type="submission" date="2020-03" db="EMBL/GenBank/DDBJ databases">
        <title>Dissostichus mawsoni Genome sequencing and assembly.</title>
        <authorList>
            <person name="Park H."/>
        </authorList>
    </citation>
    <scope>NUCLEOTIDE SEQUENCE [LARGE SCALE GENOMIC DNA]</scope>
    <source>
        <strain evidence="2">DM0001</strain>
        <tissue evidence="2">Muscle</tissue>
    </source>
</reference>
<name>A0A7J5Y971_DISMA</name>
<gene>
    <name evidence="2" type="ORF">F7725_008452</name>
</gene>
<feature type="compositionally biased region" description="Basic and acidic residues" evidence="1">
    <location>
        <begin position="166"/>
        <end position="188"/>
    </location>
</feature>
<protein>
    <submittedName>
        <fullName evidence="2">Uncharacterized protein</fullName>
    </submittedName>
</protein>
<comment type="caution">
    <text evidence="2">The sequence shown here is derived from an EMBL/GenBank/DDBJ whole genome shotgun (WGS) entry which is preliminary data.</text>
</comment>
<dbReference type="EMBL" id="JAAKFY010000015">
    <property type="protein sequence ID" value="KAF3845289.1"/>
    <property type="molecule type" value="Genomic_DNA"/>
</dbReference>
<feature type="region of interest" description="Disordered" evidence="1">
    <location>
        <begin position="83"/>
        <end position="114"/>
    </location>
</feature>
<evidence type="ECO:0000313" key="2">
    <source>
        <dbReference type="EMBL" id="KAF3845289.1"/>
    </source>
</evidence>
<sequence length="231" mass="24877">MVLTASVDPISTECVHVCVNVGGAGVVQGWERASESATRRIYNTAHHRGRTLRKRWNVASHLFGNLLGFLIEKLKTRFPSDVGAAPVKQHRDGQEGEDCEEGDGEGERSGLHHERLPLHVPVDGRHRPGQADAQEHVDGVATGHVPDGGVGVRVLHRRYLTGKAEVRRQVSDDGGEHADDGDGGDEARPAVQVVGGRNAGKQNLPEDGEEVHDVVEAGRQTLLPALVLLLI</sequence>
<accession>A0A7J5Y971</accession>
<proteinExistence type="predicted"/>
<dbReference type="Proteomes" id="UP000518266">
    <property type="component" value="Unassembled WGS sequence"/>
</dbReference>
<feature type="compositionally biased region" description="Basic and acidic residues" evidence="1">
    <location>
        <begin position="105"/>
        <end position="114"/>
    </location>
</feature>
<feature type="compositionally biased region" description="Acidic residues" evidence="1">
    <location>
        <begin position="95"/>
        <end position="104"/>
    </location>
</feature>
<dbReference type="OrthoDB" id="10633282at2759"/>
<dbReference type="AlphaFoldDB" id="A0A7J5Y971"/>